<gene>
    <name evidence="5" type="primary">LOC114863947</name>
</gene>
<keyword evidence="4" id="KW-1185">Reference proteome</keyword>
<keyword evidence="1" id="KW-0808">Transferase</keyword>
<dbReference type="PANTHER" id="PTHR14663">
    <property type="entry name" value="METHYLTRANSFERASE NSUN7-RELATED"/>
    <property type="match status" value="1"/>
</dbReference>
<evidence type="ECO:0000313" key="5">
    <source>
        <dbReference type="RefSeq" id="XP_055368248.1"/>
    </source>
</evidence>
<dbReference type="PROSITE" id="PS51686">
    <property type="entry name" value="SAM_MT_RSMB_NOP"/>
    <property type="match status" value="1"/>
</dbReference>
<feature type="region of interest" description="Disordered" evidence="2">
    <location>
        <begin position="614"/>
        <end position="666"/>
    </location>
</feature>
<evidence type="ECO:0000259" key="3">
    <source>
        <dbReference type="PROSITE" id="PS51686"/>
    </source>
</evidence>
<feature type="compositionally biased region" description="Polar residues" evidence="2">
    <location>
        <begin position="584"/>
        <end position="593"/>
    </location>
</feature>
<keyword evidence="1" id="KW-0694">RNA-binding</keyword>
<dbReference type="GO" id="GO:0008168">
    <property type="term" value="F:methyltransferase activity"/>
    <property type="evidence" value="ECO:0007669"/>
    <property type="project" value="UniProtKB-KW"/>
</dbReference>
<dbReference type="PANTHER" id="PTHR14663:SF2">
    <property type="entry name" value="METHYLTRANSFERASE NSUN7-RELATED"/>
    <property type="match status" value="1"/>
</dbReference>
<feature type="binding site" evidence="1">
    <location>
        <position position="373"/>
    </location>
    <ligand>
        <name>S-adenosyl-L-methionine</name>
        <dbReference type="ChEBI" id="CHEBI:59789"/>
    </ligand>
</feature>
<dbReference type="GO" id="GO:0003723">
    <property type="term" value="F:RNA binding"/>
    <property type="evidence" value="ECO:0007669"/>
    <property type="project" value="UniProtKB-UniRule"/>
</dbReference>
<feature type="binding site" evidence="1">
    <location>
        <position position="346"/>
    </location>
    <ligand>
        <name>S-adenosyl-L-methionine</name>
        <dbReference type="ChEBI" id="CHEBI:59789"/>
    </ligand>
</feature>
<dbReference type="GO" id="GO:0032259">
    <property type="term" value="P:methylation"/>
    <property type="evidence" value="ECO:0007669"/>
    <property type="project" value="UniProtKB-KW"/>
</dbReference>
<feature type="region of interest" description="Disordered" evidence="2">
    <location>
        <begin position="1"/>
        <end position="46"/>
    </location>
</feature>
<dbReference type="RefSeq" id="XP_055368248.1">
    <property type="nucleotide sequence ID" value="XM_055512273.1"/>
</dbReference>
<evidence type="ECO:0000256" key="2">
    <source>
        <dbReference type="SAM" id="MobiDB-lite"/>
    </source>
</evidence>
<dbReference type="InterPro" id="IPR049561">
    <property type="entry name" value="NSUN5_7_fdxn-like"/>
</dbReference>
<dbReference type="Pfam" id="PF21148">
    <property type="entry name" value="NSUN5_fdxn-like"/>
    <property type="match status" value="1"/>
</dbReference>
<name>A0A9W2Y2H1_BETSP</name>
<organism evidence="4 5">
    <name type="scientific">Betta splendens</name>
    <name type="common">Siamese fighting fish</name>
    <dbReference type="NCBI Taxonomy" id="158456"/>
    <lineage>
        <taxon>Eukaryota</taxon>
        <taxon>Metazoa</taxon>
        <taxon>Chordata</taxon>
        <taxon>Craniata</taxon>
        <taxon>Vertebrata</taxon>
        <taxon>Euteleostomi</taxon>
        <taxon>Actinopterygii</taxon>
        <taxon>Neopterygii</taxon>
        <taxon>Teleostei</taxon>
        <taxon>Neoteleostei</taxon>
        <taxon>Acanthomorphata</taxon>
        <taxon>Anabantaria</taxon>
        <taxon>Anabantiformes</taxon>
        <taxon>Anabantoidei</taxon>
        <taxon>Osphronemidae</taxon>
        <taxon>Betta</taxon>
    </lineage>
</organism>
<comment type="similarity">
    <text evidence="1">Belongs to the class I-like SAM-binding methyltransferase superfamily. RsmB/NOP family.</text>
</comment>
<dbReference type="OrthoDB" id="6817893at2759"/>
<evidence type="ECO:0000313" key="4">
    <source>
        <dbReference type="Proteomes" id="UP000515150"/>
    </source>
</evidence>
<sequence length="763" mass="84086">MVKNKKRSTKTKKASSEAAGSKGLPPLDDPASSEFPAAPPELQAAAHPPLGLPDKVYLLASVIFQNNHPEKPAAHRLVNYGKERGLPLPEVKDGGMHCAAYELAFNTLKYQELLEDIMVDSGLYLIEAMPDDQMGLVAVMLYDFQDRKFLPREHQDEEEETIQKVRNVEKCLLRWKTKLAASLARCRIKQDLLSIHCILPESVKMKQERSSSLLVYAWVNTLKSSYDEVQSVLKSSGFSQVKCVDQLQGRTFCQDTHCRDVLVFPALLKAQLYSTKLLSDHKLIIQDKACSLGPYAVCSVLPDKGDVLIVGCFSGSTVSHTASLIAEKHNSNGTNSKTAVYVCVSDRTTAEREELQQEVTAMGCKNVTLITEDFQSLNSDDKWLQKVRVILLTPKCSLSAVSNPVEFIVRENGGASQYTDLLQDLSQGSVAQSKLEALVTQQTKDIDHALKFPKVLALVYSTCSSYPEENEGVVSRALEQAKARCEQEGEPQQADFRSRPSVDLFSCPNHAGDSESANPYFILEPSERSNGCFLAVLTRELVSVKEAPQEVVARANAKGLLDKISCSQPSKKEQHRHNPRIPKASQTRLSFSNRTKQQVFMGSNSTTLCGHQEFTSRRQSNQGKPTSQRSQGLNHTVPTSSSSSSSSCRGGNTTPTSFKPENRSPSKSITFSFNTAVFNGASLHPAPPAAPVARARKARQEVLKPVVLVLPPVHFPDLLPPLCSRTGFSTSFSYSKWRSPSHTIPRSSHGLLNDILVKSRPLF</sequence>
<dbReference type="InterPro" id="IPR029063">
    <property type="entry name" value="SAM-dependent_MTases_sf"/>
</dbReference>
<dbReference type="Proteomes" id="UP000515150">
    <property type="component" value="Chromosome 10"/>
</dbReference>
<protein>
    <submittedName>
        <fullName evidence="5">Methyltransferase NSUN7 isoform X1</fullName>
    </submittedName>
</protein>
<dbReference type="GeneID" id="114863947"/>
<comment type="caution">
    <text evidence="1">Lacks conserved residue(s) required for the propagation of feature annotation.</text>
</comment>
<feature type="compositionally biased region" description="Basic residues" evidence="2">
    <location>
        <begin position="1"/>
        <end position="13"/>
    </location>
</feature>
<feature type="active site" description="Nucleophile" evidence="1">
    <location>
        <position position="463"/>
    </location>
</feature>
<proteinExistence type="inferred from homology"/>
<dbReference type="Gene3D" id="3.40.50.150">
    <property type="entry name" value="Vaccinia Virus protein VP39"/>
    <property type="match status" value="1"/>
</dbReference>
<dbReference type="AlphaFoldDB" id="A0A9W2Y2H1"/>
<dbReference type="Gene3D" id="3.30.70.1170">
    <property type="entry name" value="Sun protein, domain 3"/>
    <property type="match status" value="1"/>
</dbReference>
<dbReference type="InterPro" id="IPR042620">
    <property type="entry name" value="NSUN7"/>
</dbReference>
<keyword evidence="1" id="KW-0949">S-adenosyl-L-methionine</keyword>
<feature type="region of interest" description="Disordered" evidence="2">
    <location>
        <begin position="563"/>
        <end position="593"/>
    </location>
</feature>
<evidence type="ECO:0000256" key="1">
    <source>
        <dbReference type="PROSITE-ProRule" id="PRU01023"/>
    </source>
</evidence>
<dbReference type="SUPFAM" id="SSF53335">
    <property type="entry name" value="S-adenosyl-L-methionine-dependent methyltransferases"/>
    <property type="match status" value="1"/>
</dbReference>
<accession>A0A9W2Y2H1</accession>
<keyword evidence="1 5" id="KW-0489">Methyltransferase</keyword>
<feature type="compositionally biased region" description="Polar residues" evidence="2">
    <location>
        <begin position="617"/>
        <end position="639"/>
    </location>
</feature>
<feature type="domain" description="SAM-dependent MTase RsmB/NOP-type" evidence="3">
    <location>
        <begin position="205"/>
        <end position="540"/>
    </location>
</feature>
<dbReference type="InterPro" id="IPR001678">
    <property type="entry name" value="MeTrfase_RsmB-F_NOP2_dom"/>
</dbReference>
<reference evidence="5" key="1">
    <citation type="submission" date="2025-08" db="UniProtKB">
        <authorList>
            <consortium name="RefSeq"/>
        </authorList>
    </citation>
    <scope>IDENTIFICATION</scope>
</reference>
<feature type="compositionally biased region" description="Polar residues" evidence="2">
    <location>
        <begin position="648"/>
        <end position="666"/>
    </location>
</feature>